<sequence length="80" mass="9615">MFFRRAVYSCCFTSVSSNRVMHQLDLWMRNNLGKKISPSRKFRPILKEKKAESYARVTLNLIRRIKRKFDRSLLDHQLAL</sequence>
<dbReference type="AlphaFoldDB" id="A0A8A1MG04"/>
<protein>
    <submittedName>
        <fullName evidence="1">Uncharacterized protein</fullName>
    </submittedName>
</protein>
<dbReference type="VEuPathDB" id="FungiDB:I7I51_06269"/>
<name>A0A8A1MG04_AJECA</name>
<proteinExistence type="predicted"/>
<gene>
    <name evidence="1" type="ORF">I7I51_06269</name>
</gene>
<evidence type="ECO:0000313" key="2">
    <source>
        <dbReference type="Proteomes" id="UP000663671"/>
    </source>
</evidence>
<organism evidence="1 2">
    <name type="scientific">Ajellomyces capsulatus</name>
    <name type="common">Darling's disease fungus</name>
    <name type="synonym">Histoplasma capsulatum</name>
    <dbReference type="NCBI Taxonomy" id="5037"/>
    <lineage>
        <taxon>Eukaryota</taxon>
        <taxon>Fungi</taxon>
        <taxon>Dikarya</taxon>
        <taxon>Ascomycota</taxon>
        <taxon>Pezizomycotina</taxon>
        <taxon>Eurotiomycetes</taxon>
        <taxon>Eurotiomycetidae</taxon>
        <taxon>Onygenales</taxon>
        <taxon>Ajellomycetaceae</taxon>
        <taxon>Histoplasma</taxon>
    </lineage>
</organism>
<reference evidence="1" key="1">
    <citation type="submission" date="2021-01" db="EMBL/GenBank/DDBJ databases">
        <title>Chromosome-level genome assembly of a human fungal pathogen reveals clustering of transcriptionally co-regulated genes.</title>
        <authorList>
            <person name="Voorhies M."/>
            <person name="Cohen S."/>
            <person name="Shea T.P."/>
            <person name="Petrus S."/>
            <person name="Munoz J.F."/>
            <person name="Poplawski S."/>
            <person name="Goldman W.E."/>
            <person name="Michael T."/>
            <person name="Cuomo C.A."/>
            <person name="Sil A."/>
            <person name="Beyhan S."/>
        </authorList>
    </citation>
    <scope>NUCLEOTIDE SEQUENCE</scope>
    <source>
        <strain evidence="1">WU24</strain>
    </source>
</reference>
<dbReference type="EMBL" id="CP069115">
    <property type="protein sequence ID" value="QSS65426.1"/>
    <property type="molecule type" value="Genomic_DNA"/>
</dbReference>
<accession>A0A8A1MG04</accession>
<dbReference type="Proteomes" id="UP000663671">
    <property type="component" value="Chromosome 3"/>
</dbReference>
<evidence type="ECO:0000313" key="1">
    <source>
        <dbReference type="EMBL" id="QSS65426.1"/>
    </source>
</evidence>